<evidence type="ECO:0000313" key="8">
    <source>
        <dbReference type="Proteomes" id="UP000824890"/>
    </source>
</evidence>
<keyword evidence="2" id="KW-0645">Protease</keyword>
<organism evidence="7 8">
    <name type="scientific">Brassica napus</name>
    <name type="common">Rape</name>
    <dbReference type="NCBI Taxonomy" id="3708"/>
    <lineage>
        <taxon>Eukaryota</taxon>
        <taxon>Viridiplantae</taxon>
        <taxon>Streptophyta</taxon>
        <taxon>Embryophyta</taxon>
        <taxon>Tracheophyta</taxon>
        <taxon>Spermatophyta</taxon>
        <taxon>Magnoliopsida</taxon>
        <taxon>eudicotyledons</taxon>
        <taxon>Gunneridae</taxon>
        <taxon>Pentapetalae</taxon>
        <taxon>rosids</taxon>
        <taxon>malvids</taxon>
        <taxon>Brassicales</taxon>
        <taxon>Brassicaceae</taxon>
        <taxon>Brassiceae</taxon>
        <taxon>Brassica</taxon>
    </lineage>
</organism>
<comment type="similarity">
    <text evidence="1">Belongs to the peptidase C48 family.</text>
</comment>
<feature type="compositionally biased region" description="Acidic residues" evidence="4">
    <location>
        <begin position="208"/>
        <end position="219"/>
    </location>
</feature>
<reference evidence="7 8" key="1">
    <citation type="submission" date="2021-05" db="EMBL/GenBank/DDBJ databases">
        <title>Genome Assembly of Synthetic Allotetraploid Brassica napus Reveals Homoeologous Exchanges between Subgenomes.</title>
        <authorList>
            <person name="Davis J.T."/>
        </authorList>
    </citation>
    <scope>NUCLEOTIDE SEQUENCE [LARGE SCALE GENOMIC DNA]</scope>
    <source>
        <strain evidence="8">cv. Da-Ae</strain>
        <tissue evidence="7">Seedling</tissue>
    </source>
</reference>
<evidence type="ECO:0000256" key="4">
    <source>
        <dbReference type="SAM" id="MobiDB-lite"/>
    </source>
</evidence>
<dbReference type="Pfam" id="PF09331">
    <property type="entry name" value="DUF1985"/>
    <property type="match status" value="1"/>
</dbReference>
<dbReference type="Proteomes" id="UP000824890">
    <property type="component" value="Unassembled WGS sequence"/>
</dbReference>
<feature type="compositionally biased region" description="Polar residues" evidence="4">
    <location>
        <begin position="394"/>
        <end position="403"/>
    </location>
</feature>
<evidence type="ECO:0000259" key="5">
    <source>
        <dbReference type="Pfam" id="PF02902"/>
    </source>
</evidence>
<dbReference type="InterPro" id="IPR015410">
    <property type="entry name" value="DUF1985"/>
</dbReference>
<comment type="caution">
    <text evidence="7">The sequence shown here is derived from an EMBL/GenBank/DDBJ whole genome shotgun (WGS) entry which is preliminary data.</text>
</comment>
<protein>
    <recommendedName>
        <fullName evidence="9">Ubiquitin-like protease family profile domain-containing protein</fullName>
    </recommendedName>
</protein>
<dbReference type="InterPro" id="IPR038765">
    <property type="entry name" value="Papain-like_cys_pep_sf"/>
</dbReference>
<evidence type="ECO:0000256" key="2">
    <source>
        <dbReference type="ARBA" id="ARBA00022670"/>
    </source>
</evidence>
<feature type="compositionally biased region" description="Basic and acidic residues" evidence="4">
    <location>
        <begin position="276"/>
        <end position="286"/>
    </location>
</feature>
<feature type="region of interest" description="Disordered" evidence="4">
    <location>
        <begin position="201"/>
        <end position="225"/>
    </location>
</feature>
<gene>
    <name evidence="7" type="ORF">HID58_086613</name>
</gene>
<dbReference type="PANTHER" id="PTHR48449:SF2">
    <property type="entry name" value="UBIQUITIN-LIKE PROTEASE FAMILY PROFILE DOMAIN-CONTAINING PROTEIN"/>
    <property type="match status" value="1"/>
</dbReference>
<feature type="domain" description="DUF1985" evidence="6">
    <location>
        <begin position="98"/>
        <end position="175"/>
    </location>
</feature>
<dbReference type="PANTHER" id="PTHR48449">
    <property type="entry name" value="DUF1985 DOMAIN-CONTAINING PROTEIN"/>
    <property type="match status" value="1"/>
</dbReference>
<evidence type="ECO:0000313" key="7">
    <source>
        <dbReference type="EMBL" id="KAH0858352.1"/>
    </source>
</evidence>
<feature type="domain" description="Ubiquitin-like protease family profile" evidence="5">
    <location>
        <begin position="673"/>
        <end position="774"/>
    </location>
</feature>
<evidence type="ECO:0008006" key="9">
    <source>
        <dbReference type="Google" id="ProtNLM"/>
    </source>
</evidence>
<keyword evidence="8" id="KW-1185">Reference proteome</keyword>
<name>A0ABQ7XR09_BRANA</name>
<keyword evidence="3" id="KW-0378">Hydrolase</keyword>
<evidence type="ECO:0000256" key="3">
    <source>
        <dbReference type="ARBA" id="ARBA00022801"/>
    </source>
</evidence>
<accession>A0ABQ7XR09</accession>
<dbReference type="EMBL" id="JAGKQM010000019">
    <property type="protein sequence ID" value="KAH0858352.1"/>
    <property type="molecule type" value="Genomic_DNA"/>
</dbReference>
<feature type="compositionally biased region" description="Acidic residues" evidence="4">
    <location>
        <begin position="287"/>
        <end position="296"/>
    </location>
</feature>
<feature type="region of interest" description="Disordered" evidence="4">
    <location>
        <begin position="270"/>
        <end position="297"/>
    </location>
</feature>
<sequence length="807" mass="88282">MSTPELPPRIFAAGEEPSGYRVNSYHKVKITQTILRALTEDEVEFFRNSSFSKVISHDDNPPLSGAFCYFLLARSSQLSLGLTVGDCLIREAARGKNPLMRNELFGSLKSVSVGMIVDMLKNKKVKDRDTRIKFACLAIVTSVLLPSSHTPKVNPDHVELICDVDEFMAYPWGRLICAVEAIKLVMIASVPELKEEVTPNAPVVVQESDSEDKENEAEASDQTTCEKSSNNAKYVLIPAHAKTMDLECKISKKMFEGGLTVSDLTRMRSQKRKVKASKEKNEKEDSAEFTEGDTPDLDASNLIANMVSTQLKEEISGIVERVTTRVDLQVKNAIMGLNPEERINRLETFINPILGLETRIAGIVADKIAAMQDAVINSVCSRLRNDVPVKPHDTNQNVTQIGKNQPDRNVESRSLLSGHIPIQGTTQNVEPADAINKALENITPATLPLPDLDITEGPAVSANPIQDRRTGVLDPVSTEDAQVTHPSEVNEPSFSLGVGVSQAAPNTIVVNAKPLEYVLPASRPAEPPIAPRKSTISRVTPAGLDDFKCDPTVVGGLIFMRDLEQHYLGVLEQVTGMQSTNIGRDHSVPMFDFLDIALRSTQMAPKVMDSLMAFINIQTSLNDTTVIVSETNLSATLMSHHSRFVKTSVKDRLKFKFSGDALCCITPRFKGRLYFPFNIDQQHWVGSCVDFKAGVLHVLDCNTALMSDSLMRKELTPVANMLPFIAYGGSKGESSALVKAFTVSRCKGIPQVASATDAAVMTVLLIDAHKEGGVDACKTITPRVLPGTAKQLLVKFFRPITKSATNE</sequence>
<evidence type="ECO:0000259" key="6">
    <source>
        <dbReference type="Pfam" id="PF09331"/>
    </source>
</evidence>
<evidence type="ECO:0000256" key="1">
    <source>
        <dbReference type="ARBA" id="ARBA00005234"/>
    </source>
</evidence>
<dbReference type="Pfam" id="PF02902">
    <property type="entry name" value="Peptidase_C48"/>
    <property type="match status" value="1"/>
</dbReference>
<proteinExistence type="inferred from homology"/>
<dbReference type="SUPFAM" id="SSF54001">
    <property type="entry name" value="Cysteine proteinases"/>
    <property type="match status" value="1"/>
</dbReference>
<feature type="region of interest" description="Disordered" evidence="4">
    <location>
        <begin position="388"/>
        <end position="408"/>
    </location>
</feature>
<dbReference type="InterPro" id="IPR003653">
    <property type="entry name" value="Peptidase_C48_C"/>
</dbReference>